<evidence type="ECO:0000256" key="3">
    <source>
        <dbReference type="ARBA" id="ARBA00022679"/>
    </source>
</evidence>
<keyword evidence="7" id="KW-0547">Nucleotide-binding</keyword>
<keyword evidence="9" id="KW-0694">RNA-binding</keyword>
<protein>
    <submittedName>
        <fullName evidence="12">Uncharacterized protein</fullName>
    </submittedName>
</protein>
<keyword evidence="4" id="KW-0819">tRNA processing</keyword>
<dbReference type="PANTHER" id="PTHR46173:SF1">
    <property type="entry name" value="CCA TRNA NUCLEOTIDYLTRANSFERASE 1, MITOCHONDRIAL"/>
    <property type="match status" value="1"/>
</dbReference>
<dbReference type="Gene3D" id="3.30.460.10">
    <property type="entry name" value="Beta Polymerase, domain 2"/>
    <property type="match status" value="1"/>
</dbReference>
<name>A0A7J7TN57_RHIFE</name>
<comment type="cofactor">
    <cofactor evidence="1">
        <name>Mg(2+)</name>
        <dbReference type="ChEBI" id="CHEBI:18420"/>
    </cofactor>
</comment>
<dbReference type="InterPro" id="IPR043519">
    <property type="entry name" value="NT_sf"/>
</dbReference>
<evidence type="ECO:0000256" key="4">
    <source>
        <dbReference type="ARBA" id="ARBA00022694"/>
    </source>
</evidence>
<reference evidence="12 13" key="1">
    <citation type="journal article" date="2020" name="Nature">
        <title>Six reference-quality genomes reveal evolution of bat adaptations.</title>
        <authorList>
            <person name="Jebb D."/>
            <person name="Huang Z."/>
            <person name="Pippel M."/>
            <person name="Hughes G.M."/>
            <person name="Lavrichenko K."/>
            <person name="Devanna P."/>
            <person name="Winkler S."/>
            <person name="Jermiin L.S."/>
            <person name="Skirmuntt E.C."/>
            <person name="Katzourakis A."/>
            <person name="Burkitt-Gray L."/>
            <person name="Ray D.A."/>
            <person name="Sullivan K.A.M."/>
            <person name="Roscito J.G."/>
            <person name="Kirilenko B.M."/>
            <person name="Davalos L.M."/>
            <person name="Corthals A.P."/>
            <person name="Power M.L."/>
            <person name="Jones G."/>
            <person name="Ransome R.D."/>
            <person name="Dechmann D.K.N."/>
            <person name="Locatelli A.G."/>
            <person name="Puechmaille S.J."/>
            <person name="Fedrigo O."/>
            <person name="Jarvis E.D."/>
            <person name="Hiller M."/>
            <person name="Vernes S.C."/>
            <person name="Myers E.W."/>
            <person name="Teeling E.C."/>
        </authorList>
    </citation>
    <scope>NUCLEOTIDE SEQUENCE [LARGE SCALE GENOMIC DNA]</scope>
    <source>
        <strain evidence="12">MRhiFer1</strain>
        <tissue evidence="12">Lung</tissue>
    </source>
</reference>
<dbReference type="GO" id="GO:0016779">
    <property type="term" value="F:nucleotidyltransferase activity"/>
    <property type="evidence" value="ECO:0007669"/>
    <property type="project" value="UniProtKB-KW"/>
</dbReference>
<keyword evidence="8" id="KW-0460">Magnesium</keyword>
<evidence type="ECO:0000256" key="6">
    <source>
        <dbReference type="ARBA" id="ARBA00022723"/>
    </source>
</evidence>
<keyword evidence="3 9" id="KW-0808">Transferase</keyword>
<evidence type="ECO:0000256" key="1">
    <source>
        <dbReference type="ARBA" id="ARBA00001946"/>
    </source>
</evidence>
<evidence type="ECO:0000259" key="11">
    <source>
        <dbReference type="Pfam" id="PF12627"/>
    </source>
</evidence>
<evidence type="ECO:0000259" key="10">
    <source>
        <dbReference type="Pfam" id="PF01743"/>
    </source>
</evidence>
<evidence type="ECO:0000313" key="12">
    <source>
        <dbReference type="EMBL" id="KAF6301827.1"/>
    </source>
</evidence>
<dbReference type="Pfam" id="PF01743">
    <property type="entry name" value="PolyA_pol"/>
    <property type="match status" value="1"/>
</dbReference>
<dbReference type="EMBL" id="JACAGC010000019">
    <property type="protein sequence ID" value="KAF6301827.1"/>
    <property type="molecule type" value="Genomic_DNA"/>
</dbReference>
<evidence type="ECO:0000313" key="13">
    <source>
        <dbReference type="Proteomes" id="UP000585614"/>
    </source>
</evidence>
<dbReference type="SUPFAM" id="SSF81891">
    <property type="entry name" value="Poly A polymerase C-terminal region-like"/>
    <property type="match status" value="1"/>
</dbReference>
<evidence type="ECO:0000256" key="7">
    <source>
        <dbReference type="ARBA" id="ARBA00022741"/>
    </source>
</evidence>
<dbReference type="AlphaFoldDB" id="A0A7J7TN57"/>
<dbReference type="InterPro" id="IPR050264">
    <property type="entry name" value="Bact_CCA-adding_enz_type3_sf"/>
</dbReference>
<dbReference type="GO" id="GO:0000049">
    <property type="term" value="F:tRNA binding"/>
    <property type="evidence" value="ECO:0007669"/>
    <property type="project" value="TreeGrafter"/>
</dbReference>
<dbReference type="SUPFAM" id="SSF81301">
    <property type="entry name" value="Nucleotidyltransferase"/>
    <property type="match status" value="1"/>
</dbReference>
<keyword evidence="6" id="KW-0479">Metal-binding</keyword>
<dbReference type="Gene3D" id="1.10.3090.10">
    <property type="entry name" value="cca-adding enzyme, domain 2"/>
    <property type="match status" value="1"/>
</dbReference>
<dbReference type="GO" id="GO:1990180">
    <property type="term" value="P:mitochondrial tRNA 3'-end processing"/>
    <property type="evidence" value="ECO:0007669"/>
    <property type="project" value="TreeGrafter"/>
</dbReference>
<dbReference type="GO" id="GO:0005739">
    <property type="term" value="C:mitochondrion"/>
    <property type="evidence" value="ECO:0007669"/>
    <property type="project" value="TreeGrafter"/>
</dbReference>
<proteinExistence type="inferred from homology"/>
<comment type="caution">
    <text evidence="12">The sequence shown here is derived from an EMBL/GenBank/DDBJ whole genome shotgun (WGS) entry which is preliminary data.</text>
</comment>
<dbReference type="Pfam" id="PF12627">
    <property type="entry name" value="PolyA_pol_RNAbd"/>
    <property type="match status" value="1"/>
</dbReference>
<dbReference type="Proteomes" id="UP000585614">
    <property type="component" value="Unassembled WGS sequence"/>
</dbReference>
<keyword evidence="5" id="KW-0548">Nucleotidyltransferase</keyword>
<sequence>MSQSNGVRMTNKGEKRRSVTARLQEKKLKLLTTIDVVTDGRHAEVEFTTDWQKEAECRDLTINSTFLSFDGTLFDYFDGYEDLNNKKVKFVGHATQKIQEERHQILRYFRCLGRIVDKPGDHIPETLEAIAENAKGLTRLSGERIWVELKKTLIGNHVNHLIHLIYDLGEASYIGLPANASLEEFNKVNKNVEGFSPKPMTFLASSFKTQNWI</sequence>
<dbReference type="GO" id="GO:0001680">
    <property type="term" value="P:tRNA 3'-terminal CCA addition"/>
    <property type="evidence" value="ECO:0007669"/>
    <property type="project" value="UniProtKB-ARBA"/>
</dbReference>
<organism evidence="12 13">
    <name type="scientific">Rhinolophus ferrumequinum</name>
    <name type="common">Greater horseshoe bat</name>
    <dbReference type="NCBI Taxonomy" id="59479"/>
    <lineage>
        <taxon>Eukaryota</taxon>
        <taxon>Metazoa</taxon>
        <taxon>Chordata</taxon>
        <taxon>Craniata</taxon>
        <taxon>Vertebrata</taxon>
        <taxon>Euteleostomi</taxon>
        <taxon>Mammalia</taxon>
        <taxon>Eutheria</taxon>
        <taxon>Laurasiatheria</taxon>
        <taxon>Chiroptera</taxon>
        <taxon>Yinpterochiroptera</taxon>
        <taxon>Rhinolophoidea</taxon>
        <taxon>Rhinolophidae</taxon>
        <taxon>Rhinolophinae</taxon>
        <taxon>Rhinolophus</taxon>
    </lineage>
</organism>
<evidence type="ECO:0000256" key="9">
    <source>
        <dbReference type="RuleBase" id="RU003953"/>
    </source>
</evidence>
<comment type="similarity">
    <text evidence="2 9">Belongs to the tRNA nucleotidyltransferase/poly(A) polymerase family.</text>
</comment>
<evidence type="ECO:0000256" key="8">
    <source>
        <dbReference type="ARBA" id="ARBA00022842"/>
    </source>
</evidence>
<dbReference type="GO" id="GO:0046872">
    <property type="term" value="F:metal ion binding"/>
    <property type="evidence" value="ECO:0007669"/>
    <property type="project" value="UniProtKB-KW"/>
</dbReference>
<dbReference type="GO" id="GO:0000166">
    <property type="term" value="F:nucleotide binding"/>
    <property type="evidence" value="ECO:0007669"/>
    <property type="project" value="UniProtKB-KW"/>
</dbReference>
<evidence type="ECO:0000256" key="5">
    <source>
        <dbReference type="ARBA" id="ARBA00022695"/>
    </source>
</evidence>
<evidence type="ECO:0000256" key="2">
    <source>
        <dbReference type="ARBA" id="ARBA00007265"/>
    </source>
</evidence>
<feature type="domain" description="Poly A polymerase head" evidence="10">
    <location>
        <begin position="10"/>
        <end position="88"/>
    </location>
</feature>
<accession>A0A7J7TN57</accession>
<dbReference type="PANTHER" id="PTHR46173">
    <property type="entry name" value="CCA TRNA NUCLEOTIDYLTRANSFERASE 1, MITOCHONDRIAL"/>
    <property type="match status" value="1"/>
</dbReference>
<gene>
    <name evidence="12" type="ORF">mRhiFer1_008746</name>
</gene>
<dbReference type="InterPro" id="IPR002646">
    <property type="entry name" value="PolA_pol_head_dom"/>
</dbReference>
<feature type="domain" description="tRNA nucleotidyltransferase/poly(A) polymerase RNA and SrmB- binding" evidence="11">
    <location>
        <begin position="124"/>
        <end position="169"/>
    </location>
</feature>
<dbReference type="InterPro" id="IPR032828">
    <property type="entry name" value="PolyA_RNA-bd"/>
</dbReference>